<organism evidence="2 3">
    <name type="scientific">Oryza sativa subsp. japonica</name>
    <name type="common">Rice</name>
    <dbReference type="NCBI Taxonomy" id="39947"/>
    <lineage>
        <taxon>Eukaryota</taxon>
        <taxon>Viridiplantae</taxon>
        <taxon>Streptophyta</taxon>
        <taxon>Embryophyta</taxon>
        <taxon>Tracheophyta</taxon>
        <taxon>Spermatophyta</taxon>
        <taxon>Magnoliopsida</taxon>
        <taxon>Liliopsida</taxon>
        <taxon>Poales</taxon>
        <taxon>Poaceae</taxon>
        <taxon>BOP clade</taxon>
        <taxon>Oryzoideae</taxon>
        <taxon>Oryzeae</taxon>
        <taxon>Oryzinae</taxon>
        <taxon>Oryza</taxon>
        <taxon>Oryza sativa</taxon>
    </lineage>
</organism>
<protein>
    <submittedName>
        <fullName evidence="2">Os07g0509300 protein</fullName>
    </submittedName>
</protein>
<name>A0A0P0X6M0_ORYSJ</name>
<feature type="transmembrane region" description="Helical" evidence="1">
    <location>
        <begin position="45"/>
        <end position="65"/>
    </location>
</feature>
<accession>A0A0P0X6M0</accession>
<sequence>MYIIKYSTAANTKRTQLPSATLPNTEEKKINSSPRERVRKHRTTMMLICHIKSIMMVTKTVVIIMTPSSAMPA</sequence>
<reference evidence="3" key="1">
    <citation type="journal article" date="2005" name="Nature">
        <title>The map-based sequence of the rice genome.</title>
        <authorList>
            <consortium name="International rice genome sequencing project (IRGSP)"/>
            <person name="Matsumoto T."/>
            <person name="Wu J."/>
            <person name="Kanamori H."/>
            <person name="Katayose Y."/>
            <person name="Fujisawa M."/>
            <person name="Namiki N."/>
            <person name="Mizuno H."/>
            <person name="Yamamoto K."/>
            <person name="Antonio B.A."/>
            <person name="Baba T."/>
            <person name="Sakata K."/>
            <person name="Nagamura Y."/>
            <person name="Aoki H."/>
            <person name="Arikawa K."/>
            <person name="Arita K."/>
            <person name="Bito T."/>
            <person name="Chiden Y."/>
            <person name="Fujitsuka N."/>
            <person name="Fukunaka R."/>
            <person name="Hamada M."/>
            <person name="Harada C."/>
            <person name="Hayashi A."/>
            <person name="Hijishita S."/>
            <person name="Honda M."/>
            <person name="Hosokawa S."/>
            <person name="Ichikawa Y."/>
            <person name="Idonuma A."/>
            <person name="Iijima M."/>
            <person name="Ikeda M."/>
            <person name="Ikeno M."/>
            <person name="Ito K."/>
            <person name="Ito S."/>
            <person name="Ito T."/>
            <person name="Ito Y."/>
            <person name="Ito Y."/>
            <person name="Iwabuchi A."/>
            <person name="Kamiya K."/>
            <person name="Karasawa W."/>
            <person name="Kurita K."/>
            <person name="Katagiri S."/>
            <person name="Kikuta A."/>
            <person name="Kobayashi H."/>
            <person name="Kobayashi N."/>
            <person name="Machita K."/>
            <person name="Maehara T."/>
            <person name="Masukawa M."/>
            <person name="Mizubayashi T."/>
            <person name="Mukai Y."/>
            <person name="Nagasaki H."/>
            <person name="Nagata Y."/>
            <person name="Naito S."/>
            <person name="Nakashima M."/>
            <person name="Nakama Y."/>
            <person name="Nakamichi Y."/>
            <person name="Nakamura M."/>
            <person name="Meguro A."/>
            <person name="Negishi M."/>
            <person name="Ohta I."/>
            <person name="Ohta T."/>
            <person name="Okamoto M."/>
            <person name="Ono N."/>
            <person name="Saji S."/>
            <person name="Sakaguchi M."/>
            <person name="Sakai K."/>
            <person name="Shibata M."/>
            <person name="Shimokawa T."/>
            <person name="Song J."/>
            <person name="Takazaki Y."/>
            <person name="Terasawa K."/>
            <person name="Tsugane M."/>
            <person name="Tsuji K."/>
            <person name="Ueda S."/>
            <person name="Waki K."/>
            <person name="Yamagata H."/>
            <person name="Yamamoto M."/>
            <person name="Yamamoto S."/>
            <person name="Yamane H."/>
            <person name="Yoshiki S."/>
            <person name="Yoshihara R."/>
            <person name="Yukawa K."/>
            <person name="Zhong H."/>
            <person name="Yano M."/>
            <person name="Yuan Q."/>
            <person name="Ouyang S."/>
            <person name="Liu J."/>
            <person name="Jones K.M."/>
            <person name="Gansberger K."/>
            <person name="Moffat K."/>
            <person name="Hill J."/>
            <person name="Bera J."/>
            <person name="Fadrosh D."/>
            <person name="Jin S."/>
            <person name="Johri S."/>
            <person name="Kim M."/>
            <person name="Overton L."/>
            <person name="Reardon M."/>
            <person name="Tsitrin T."/>
            <person name="Vuong H."/>
            <person name="Weaver B."/>
            <person name="Ciecko A."/>
            <person name="Tallon L."/>
            <person name="Jackson J."/>
            <person name="Pai G."/>
            <person name="Aken S.V."/>
            <person name="Utterback T."/>
            <person name="Reidmuller S."/>
            <person name="Feldblyum T."/>
            <person name="Hsiao J."/>
            <person name="Zismann V."/>
            <person name="Iobst S."/>
            <person name="de Vazeille A.R."/>
            <person name="Buell C.R."/>
            <person name="Ying K."/>
            <person name="Li Y."/>
            <person name="Lu T."/>
            <person name="Huang Y."/>
            <person name="Zhao Q."/>
            <person name="Feng Q."/>
            <person name="Zhang L."/>
            <person name="Zhu J."/>
            <person name="Weng Q."/>
            <person name="Mu J."/>
            <person name="Lu Y."/>
            <person name="Fan D."/>
            <person name="Liu Y."/>
            <person name="Guan J."/>
            <person name="Zhang Y."/>
            <person name="Yu S."/>
            <person name="Liu X."/>
            <person name="Zhang Y."/>
            <person name="Hong G."/>
            <person name="Han B."/>
            <person name="Choisne N."/>
            <person name="Demange N."/>
            <person name="Orjeda G."/>
            <person name="Samain S."/>
            <person name="Cattolico L."/>
            <person name="Pelletier E."/>
            <person name="Couloux A."/>
            <person name="Segurens B."/>
            <person name="Wincker P."/>
            <person name="D'Hont A."/>
            <person name="Scarpelli C."/>
            <person name="Weissenbach J."/>
            <person name="Salanoubat M."/>
            <person name="Quetier F."/>
            <person name="Yu Y."/>
            <person name="Kim H.R."/>
            <person name="Rambo T."/>
            <person name="Currie J."/>
            <person name="Collura K."/>
            <person name="Luo M."/>
            <person name="Yang T."/>
            <person name="Ammiraju J.S.S."/>
            <person name="Engler F."/>
            <person name="Soderlund C."/>
            <person name="Wing R.A."/>
            <person name="Palmer L.E."/>
            <person name="de la Bastide M."/>
            <person name="Spiegel L."/>
            <person name="Nascimento L."/>
            <person name="Zutavern T."/>
            <person name="O'Shaughnessy A."/>
            <person name="Dike S."/>
            <person name="Dedhia N."/>
            <person name="Preston R."/>
            <person name="Balija V."/>
            <person name="McCombie W.R."/>
            <person name="Chow T."/>
            <person name="Chen H."/>
            <person name="Chung M."/>
            <person name="Chen C."/>
            <person name="Shaw J."/>
            <person name="Wu H."/>
            <person name="Hsiao K."/>
            <person name="Chao Y."/>
            <person name="Chu M."/>
            <person name="Cheng C."/>
            <person name="Hour A."/>
            <person name="Lee P."/>
            <person name="Lin S."/>
            <person name="Lin Y."/>
            <person name="Liou J."/>
            <person name="Liu S."/>
            <person name="Hsing Y."/>
            <person name="Raghuvanshi S."/>
            <person name="Mohanty A."/>
            <person name="Bharti A.K."/>
            <person name="Gaur A."/>
            <person name="Gupta V."/>
            <person name="Kumar D."/>
            <person name="Ravi V."/>
            <person name="Vij S."/>
            <person name="Kapur A."/>
            <person name="Khurana P."/>
            <person name="Khurana P."/>
            <person name="Khurana J.P."/>
            <person name="Tyagi A.K."/>
            <person name="Gaikwad K."/>
            <person name="Singh A."/>
            <person name="Dalal V."/>
            <person name="Srivastava S."/>
            <person name="Dixit A."/>
            <person name="Pal A.K."/>
            <person name="Ghazi I.A."/>
            <person name="Yadav M."/>
            <person name="Pandit A."/>
            <person name="Bhargava A."/>
            <person name="Sureshbabu K."/>
            <person name="Batra K."/>
            <person name="Sharma T.R."/>
            <person name="Mohapatra T."/>
            <person name="Singh N.K."/>
            <person name="Messing J."/>
            <person name="Nelson A.B."/>
            <person name="Fuks G."/>
            <person name="Kavchok S."/>
            <person name="Keizer G."/>
            <person name="Linton E."/>
            <person name="Llaca V."/>
            <person name="Song R."/>
            <person name="Tanyolac B."/>
            <person name="Young S."/>
            <person name="Ho-Il K."/>
            <person name="Hahn J.H."/>
            <person name="Sangsakoo G."/>
            <person name="Vanavichit A."/>
            <person name="de Mattos Luiz.A.T."/>
            <person name="Zimmer P.D."/>
            <person name="Malone G."/>
            <person name="Dellagostin O."/>
            <person name="de Oliveira A.C."/>
            <person name="Bevan M."/>
            <person name="Bancroft I."/>
            <person name="Minx P."/>
            <person name="Cordum H."/>
            <person name="Wilson R."/>
            <person name="Cheng Z."/>
            <person name="Jin W."/>
            <person name="Jiang J."/>
            <person name="Leong S.A."/>
            <person name="Iwama H."/>
            <person name="Gojobori T."/>
            <person name="Itoh T."/>
            <person name="Niimura Y."/>
            <person name="Fujii Y."/>
            <person name="Habara T."/>
            <person name="Sakai H."/>
            <person name="Sato Y."/>
            <person name="Wilson G."/>
            <person name="Kumar K."/>
            <person name="McCouch S."/>
            <person name="Juretic N."/>
            <person name="Hoen D."/>
            <person name="Wright S."/>
            <person name="Bruskiewich R."/>
            <person name="Bureau T."/>
            <person name="Miyao A."/>
            <person name="Hirochika H."/>
            <person name="Nishikawa T."/>
            <person name="Kadowaki K."/>
            <person name="Sugiura M."/>
            <person name="Burr B."/>
            <person name="Sasaki T."/>
        </authorList>
    </citation>
    <scope>NUCLEOTIDE SEQUENCE [LARGE SCALE GENOMIC DNA]</scope>
    <source>
        <strain evidence="3">cv. Nipponbare</strain>
    </source>
</reference>
<keyword evidence="1" id="KW-0472">Membrane</keyword>
<dbReference type="PaxDb" id="39947-A0A0P0X6M0"/>
<dbReference type="EMBL" id="AP014963">
    <property type="protein sequence ID" value="BAT01696.1"/>
    <property type="molecule type" value="Genomic_DNA"/>
</dbReference>
<dbReference type="AlphaFoldDB" id="A0A0P0X6M0"/>
<reference evidence="2 3" key="2">
    <citation type="journal article" date="2013" name="Plant Cell Physiol.">
        <title>Rice Annotation Project Database (RAP-DB): an integrative and interactive database for rice genomics.</title>
        <authorList>
            <person name="Sakai H."/>
            <person name="Lee S.S."/>
            <person name="Tanaka T."/>
            <person name="Numa H."/>
            <person name="Kim J."/>
            <person name="Kawahara Y."/>
            <person name="Wakimoto H."/>
            <person name="Yang C.C."/>
            <person name="Iwamoto M."/>
            <person name="Abe T."/>
            <person name="Yamada Y."/>
            <person name="Muto A."/>
            <person name="Inokuchi H."/>
            <person name="Ikemura T."/>
            <person name="Matsumoto T."/>
            <person name="Sasaki T."/>
            <person name="Itoh T."/>
        </authorList>
    </citation>
    <scope>NUCLEOTIDE SEQUENCE [LARGE SCALE GENOMIC DNA]</scope>
    <source>
        <strain evidence="3">cv. Nipponbare</strain>
    </source>
</reference>
<dbReference type="InParanoid" id="A0A0P0X6M0"/>
<evidence type="ECO:0000313" key="3">
    <source>
        <dbReference type="Proteomes" id="UP000059680"/>
    </source>
</evidence>
<feature type="non-terminal residue" evidence="2">
    <location>
        <position position="73"/>
    </location>
</feature>
<keyword evidence="3" id="KW-1185">Reference proteome</keyword>
<dbReference type="Proteomes" id="UP000059680">
    <property type="component" value="Chromosome 7"/>
</dbReference>
<keyword evidence="1" id="KW-0812">Transmembrane</keyword>
<evidence type="ECO:0000256" key="1">
    <source>
        <dbReference type="SAM" id="Phobius"/>
    </source>
</evidence>
<gene>
    <name evidence="2" type="ordered locus">Os07g0509300</name>
    <name evidence="2" type="ORF">OSNPB_070509300</name>
</gene>
<keyword evidence="1" id="KW-1133">Transmembrane helix</keyword>
<reference evidence="2 3" key="3">
    <citation type="journal article" date="2013" name="Rice">
        <title>Improvement of the Oryza sativa Nipponbare reference genome using next generation sequence and optical map data.</title>
        <authorList>
            <person name="Kawahara Y."/>
            <person name="de la Bastide M."/>
            <person name="Hamilton J.P."/>
            <person name="Kanamori H."/>
            <person name="McCombie W.R."/>
            <person name="Ouyang S."/>
            <person name="Schwartz D.C."/>
            <person name="Tanaka T."/>
            <person name="Wu J."/>
            <person name="Zhou S."/>
            <person name="Childs K.L."/>
            <person name="Davidson R.M."/>
            <person name="Lin H."/>
            <person name="Quesada-Ocampo L."/>
            <person name="Vaillancourt B."/>
            <person name="Sakai H."/>
            <person name="Lee S.S."/>
            <person name="Kim J."/>
            <person name="Numa H."/>
            <person name="Itoh T."/>
            <person name="Buell C.R."/>
            <person name="Matsumoto T."/>
        </authorList>
    </citation>
    <scope>NUCLEOTIDE SEQUENCE [LARGE SCALE GENOMIC DNA]</scope>
    <source>
        <strain evidence="3">cv. Nipponbare</strain>
    </source>
</reference>
<proteinExistence type="predicted"/>
<evidence type="ECO:0000313" key="2">
    <source>
        <dbReference type="EMBL" id="BAT01696.1"/>
    </source>
</evidence>